<evidence type="ECO:0000313" key="2">
    <source>
        <dbReference type="EMBL" id="DAF64382.1"/>
    </source>
</evidence>
<sequence length="825" mass="87395">MPQGTNVGSVFFNINTNRGAFSKEIKSAAGQAQSVFSSAMGKVGKAIGVAFSAAAVVSFGKKCVEVASETQSAWVGLSSILNGQKKSFGEANRFIQDYISDGLVPLNNAVTAYKNLAARGYSTEQIEKTMTALKDAAAFGRQASYSYGDAISTATEGLKNENSILVDNAGVTKNVAKMWEDYAKSIGTTTNALTQQQKIEAEVNGILQETKWQTGDAAKYATSFAGRVAKLSATFTSLKTEIGNVIIPILNLFIPAIQTALDALLKFLGLLKTAMASIGLEMPDVTSLGGVTAGATEAAEAIDNTGTAAEKAAKKVKKAFASYDEINVLSKSSASDTGTGGSSAGASGVEAATIGGVNSLKDQLSSASAELGTFFDPLADAWQAHGEPIVQSIKNAFNNLKEVGKGVGDVIKNWWQGEGGRSFANTTLELFEKIARAAERVTKSIKYIWDNGGKDTFNNLVKILGTVGEIIMIVVGYIADLYGDLVEGFAPDAAEGLQGVNDKLSAFNGVLEWLKTDGKPILEGLAYTIGLVGAAWLAYKGIMIAVEVASKAYAAAQAVVNAVMNANPIGIIVTLVAALIAVIILCAKHWDELKAAASRAWDGIKAVWATVANWFSVNIIEPIKNFFSNLWAGIMTTFANVKTYFQQKFSEAWAAIKGVFAPVGSFFSGIWETIRSKFSTIGTKVGETMGNAFKTVVNKIISFAERTINGFIRAINRAISLINNIPGVSISPLSELNVPKLAQGGWVAANNPQLAIVGDNTREGEIVSPESKIREQVELALAKAGGFAQKVKLQLELLIRYPDGRTIIKTINEAQIAEGRILLEV</sequence>
<feature type="transmembrane region" description="Helical" evidence="1">
    <location>
        <begin position="566"/>
        <end position="587"/>
    </location>
</feature>
<keyword evidence="1" id="KW-1133">Transmembrane helix</keyword>
<name>A0A8S5TM50_9CAUD</name>
<dbReference type="EMBL" id="BK032859">
    <property type="protein sequence ID" value="DAF64382.1"/>
    <property type="molecule type" value="Genomic_DNA"/>
</dbReference>
<keyword evidence="1" id="KW-0812">Transmembrane</keyword>
<protein>
    <submittedName>
        <fullName evidence="2">Minor tail protein</fullName>
    </submittedName>
</protein>
<organism evidence="2">
    <name type="scientific">Siphoviridae sp. ct9UA16</name>
    <dbReference type="NCBI Taxonomy" id="2827793"/>
    <lineage>
        <taxon>Viruses</taxon>
        <taxon>Duplodnaviria</taxon>
        <taxon>Heunggongvirae</taxon>
        <taxon>Uroviricota</taxon>
        <taxon>Caudoviricetes</taxon>
    </lineage>
</organism>
<evidence type="ECO:0000256" key="1">
    <source>
        <dbReference type="SAM" id="Phobius"/>
    </source>
</evidence>
<reference evidence="2" key="1">
    <citation type="journal article" date="2021" name="Proc. Natl. Acad. Sci. U.S.A.">
        <title>A Catalog of Tens of Thousands of Viruses from Human Metagenomes Reveals Hidden Associations with Chronic Diseases.</title>
        <authorList>
            <person name="Tisza M.J."/>
            <person name="Buck C.B."/>
        </authorList>
    </citation>
    <scope>NUCLEOTIDE SEQUENCE</scope>
    <source>
        <strain evidence="2">Ct9UA16</strain>
    </source>
</reference>
<accession>A0A8S5TM50</accession>
<keyword evidence="1" id="KW-0472">Membrane</keyword>
<feature type="transmembrane region" description="Helical" evidence="1">
    <location>
        <begin position="525"/>
        <end position="546"/>
    </location>
</feature>
<proteinExistence type="predicted"/>